<accession>A0A2A5WI43</accession>
<organism evidence="1 2">
    <name type="scientific">OM182 bacterium MED-G24</name>
    <dbReference type="NCBI Taxonomy" id="1986255"/>
    <lineage>
        <taxon>Bacteria</taxon>
        <taxon>Pseudomonadati</taxon>
        <taxon>Pseudomonadota</taxon>
        <taxon>Gammaproteobacteria</taxon>
        <taxon>OMG group</taxon>
        <taxon>OM182 clade</taxon>
    </lineage>
</organism>
<evidence type="ECO:0000313" key="1">
    <source>
        <dbReference type="EMBL" id="PDH36215.1"/>
    </source>
</evidence>
<gene>
    <name evidence="1" type="ORF">CNE99_09980</name>
</gene>
<sequence>MRSNVTFLLYLIGDFVPLCVVEIKCSGAQESSRLVTLRNMLGTAGLPLVEFPVLDRYAPADLVRELCRYV</sequence>
<dbReference type="Proteomes" id="UP000219327">
    <property type="component" value="Unassembled WGS sequence"/>
</dbReference>
<protein>
    <submittedName>
        <fullName evidence="1">Uncharacterized protein</fullName>
    </submittedName>
</protein>
<dbReference type="AlphaFoldDB" id="A0A2A5WI43"/>
<comment type="caution">
    <text evidence="1">The sequence shown here is derived from an EMBL/GenBank/DDBJ whole genome shotgun (WGS) entry which is preliminary data.</text>
</comment>
<reference evidence="1 2" key="1">
    <citation type="submission" date="2017-08" db="EMBL/GenBank/DDBJ databases">
        <title>Fine stratification of microbial communities through a metagenomic profile of the photic zone.</title>
        <authorList>
            <person name="Haro-Moreno J.M."/>
            <person name="Lopez-Perez M."/>
            <person name="De La Torre J."/>
            <person name="Picazo A."/>
            <person name="Camacho A."/>
            <person name="Rodriguez-Valera F."/>
        </authorList>
    </citation>
    <scope>NUCLEOTIDE SEQUENCE [LARGE SCALE GENOMIC DNA]</scope>
    <source>
        <strain evidence="1">MED-G24</strain>
    </source>
</reference>
<dbReference type="EMBL" id="NTKD01000072">
    <property type="protein sequence ID" value="PDH36215.1"/>
    <property type="molecule type" value="Genomic_DNA"/>
</dbReference>
<name>A0A2A5WI43_9GAMM</name>
<evidence type="ECO:0000313" key="2">
    <source>
        <dbReference type="Proteomes" id="UP000219327"/>
    </source>
</evidence>
<proteinExistence type="predicted"/>